<dbReference type="Pfam" id="PF20256">
    <property type="entry name" value="MoCoBD_2"/>
    <property type="match status" value="1"/>
</dbReference>
<accession>A0ABT5BCH6</accession>
<feature type="domain" description="Aldehyde oxidase/xanthine dehydrogenase a/b hammerhead" evidence="1">
    <location>
        <begin position="23"/>
        <end position="130"/>
    </location>
</feature>
<dbReference type="SUPFAM" id="SSF56003">
    <property type="entry name" value="Molybdenum cofactor-binding domain"/>
    <property type="match status" value="1"/>
</dbReference>
<dbReference type="PANTHER" id="PTHR45444:SF3">
    <property type="entry name" value="XANTHINE DEHYDROGENASE"/>
    <property type="match status" value="1"/>
</dbReference>
<dbReference type="Pfam" id="PF01315">
    <property type="entry name" value="Ald_Xan_dh_C"/>
    <property type="match status" value="1"/>
</dbReference>
<dbReference type="InterPro" id="IPR046867">
    <property type="entry name" value="AldOxase/xan_DH_MoCoBD2"/>
</dbReference>
<dbReference type="PANTHER" id="PTHR45444">
    <property type="entry name" value="XANTHINE DEHYDROGENASE"/>
    <property type="match status" value="1"/>
</dbReference>
<dbReference type="SMART" id="SM01008">
    <property type="entry name" value="Ald_Xan_dh_C"/>
    <property type="match status" value="1"/>
</dbReference>
<protein>
    <submittedName>
        <fullName evidence="2">Xanthine dehydrogenase molybdopterin binding subunit</fullName>
        <ecNumber evidence="2">1.17.1.4</ecNumber>
    </submittedName>
</protein>
<keyword evidence="2" id="KW-0560">Oxidoreductase</keyword>
<dbReference type="Proteomes" id="UP001217838">
    <property type="component" value="Unassembled WGS sequence"/>
</dbReference>
<dbReference type="RefSeq" id="WP_272001611.1">
    <property type="nucleotide sequence ID" value="NZ_JAQNDN010000015.1"/>
</dbReference>
<dbReference type="InterPro" id="IPR000674">
    <property type="entry name" value="Ald_Oxase/Xan_DH_a/b"/>
</dbReference>
<dbReference type="Gene3D" id="3.90.1170.50">
    <property type="entry name" value="Aldehyde oxidase/xanthine dehydrogenase, a/b hammerhead"/>
    <property type="match status" value="1"/>
</dbReference>
<dbReference type="InterPro" id="IPR014309">
    <property type="entry name" value="Xanthine_DH_Mopterin-bd_su"/>
</dbReference>
<name>A0ABT5BCH6_9BACT</name>
<sequence length="808" mass="85830">MTDATRSPLRQSAVHESAHAHVTGAARYVDDLPEPGGMLHGLPVGSPVARGRVVARRAERALALPGVRAVLFAADVPGHNRIGPIVHDEPLLAEDEVFAVGQTVALVIGDSVAACRAGAQALELEFEELPAILTVAEALAAGSFLCPPHEMRRGDVAAALARAALVIEGEVSTGGQDHFYLETQASLAIPGEDDTIHLESSTQHPTEVQIACSEVLGCPRNHIVVAVPRMGGAFGGKESQASQFAALAALAARVTGRPVKVWLSRDLDMTMTGKRHPFWSRYRAGLDARGRLLGLEVELVADGGWSVDLSPAILDRGMFHIDNGYFVPNLHFVGKAVRTNKASNTAFRGFGGPQGMAVMEEVLSRAAERLGLDPAEIRRRNYYGDCPDEHGPENMVHVPVPDDEQTSAGASVISLVRARCLTPYYQEVPHCRLPRIHAELLQRCDWDARRAEIAEFNARSPWQKRGLGFMPVKFGISFTNTMLNQAGALVLIYADGSVQLNHGGTEMGQGLHTKMLAVCAHELGVTTAQIRCMATATDKVPNTSATAASSGSDLNGMAVQRACAEIRERVRPLAAELLGGVAPEAVQFVAGAAVGPDGRKVLWSELAKTAWMRRLSLSAAGYYATPNIAYDRSAGRGKPFHYFAYGAAAIEVEISGLTGEHRILRADLLHDVGSSLLPTIDLGQVEGGFIQGVGWVTGEELVWDAKGRLLTHGPSTYKIPAVGDCPTVFNVALLEHAEQDGTIHGSKAVGEPPLMLGLGVVSALRQAIAAFGPGEVALQIPCTPEAILRAVVRQREGAAVAPAADAAE</sequence>
<keyword evidence="3" id="KW-1185">Reference proteome</keyword>
<organism evidence="2 3">
    <name type="scientific">Nannocystis radixulma</name>
    <dbReference type="NCBI Taxonomy" id="2995305"/>
    <lineage>
        <taxon>Bacteria</taxon>
        <taxon>Pseudomonadati</taxon>
        <taxon>Myxococcota</taxon>
        <taxon>Polyangia</taxon>
        <taxon>Nannocystales</taxon>
        <taxon>Nannocystaceae</taxon>
        <taxon>Nannocystis</taxon>
    </lineage>
</organism>
<evidence type="ECO:0000313" key="2">
    <source>
        <dbReference type="EMBL" id="MDC0671418.1"/>
    </source>
</evidence>
<evidence type="ECO:0000259" key="1">
    <source>
        <dbReference type="SMART" id="SM01008"/>
    </source>
</evidence>
<dbReference type="EMBL" id="JAQNDN010000015">
    <property type="protein sequence ID" value="MDC0671418.1"/>
    <property type="molecule type" value="Genomic_DNA"/>
</dbReference>
<proteinExistence type="predicted"/>
<dbReference type="EC" id="1.17.1.4" evidence="2"/>
<dbReference type="GO" id="GO:0004854">
    <property type="term" value="F:xanthine dehydrogenase activity"/>
    <property type="evidence" value="ECO:0007669"/>
    <property type="project" value="UniProtKB-EC"/>
</dbReference>
<dbReference type="SUPFAM" id="SSF54665">
    <property type="entry name" value="CO dehydrogenase molybdoprotein N-domain-like"/>
    <property type="match status" value="1"/>
</dbReference>
<gene>
    <name evidence="2" type="primary">xdhB</name>
    <name evidence="2" type="ORF">POL58_26955</name>
</gene>
<reference evidence="2 3" key="1">
    <citation type="submission" date="2022-11" db="EMBL/GenBank/DDBJ databases">
        <title>Minimal conservation of predation-associated metabolite biosynthetic gene clusters underscores biosynthetic potential of Myxococcota including descriptions for ten novel species: Archangium lansinium sp. nov., Myxococcus landrumus sp. nov., Nannocystis bai.</title>
        <authorList>
            <person name="Ahearne A."/>
            <person name="Stevens C."/>
            <person name="Dowd S."/>
        </authorList>
    </citation>
    <scope>NUCLEOTIDE SEQUENCE [LARGE SCALE GENOMIC DNA]</scope>
    <source>
        <strain evidence="2 3">NCELM</strain>
    </source>
</reference>
<dbReference type="Gene3D" id="3.30.365.10">
    <property type="entry name" value="Aldehyde oxidase/xanthine dehydrogenase, molybdopterin binding domain"/>
    <property type="match status" value="4"/>
</dbReference>
<dbReference type="InterPro" id="IPR037165">
    <property type="entry name" value="AldOxase/xan_DH_Mopterin-bd_sf"/>
</dbReference>
<evidence type="ECO:0000313" key="3">
    <source>
        <dbReference type="Proteomes" id="UP001217838"/>
    </source>
</evidence>
<dbReference type="InterPro" id="IPR036856">
    <property type="entry name" value="Ald_Oxase/Xan_DH_a/b_sf"/>
</dbReference>
<dbReference type="InterPro" id="IPR008274">
    <property type="entry name" value="AldOxase/xan_DH_MoCoBD1"/>
</dbReference>
<dbReference type="InterPro" id="IPR016208">
    <property type="entry name" value="Ald_Oxase/xanthine_DH-like"/>
</dbReference>
<comment type="caution">
    <text evidence="2">The sequence shown here is derived from an EMBL/GenBank/DDBJ whole genome shotgun (WGS) entry which is preliminary data.</text>
</comment>
<dbReference type="NCBIfam" id="TIGR02965">
    <property type="entry name" value="xanthine_xdhB"/>
    <property type="match status" value="1"/>
</dbReference>
<dbReference type="Pfam" id="PF02738">
    <property type="entry name" value="MoCoBD_1"/>
    <property type="match status" value="1"/>
</dbReference>